<proteinExistence type="predicted"/>
<organism evidence="6 7">
    <name type="scientific">Actinomycetospora lemnae</name>
    <dbReference type="NCBI Taxonomy" id="3019891"/>
    <lineage>
        <taxon>Bacteria</taxon>
        <taxon>Bacillati</taxon>
        <taxon>Actinomycetota</taxon>
        <taxon>Actinomycetes</taxon>
        <taxon>Pseudonocardiales</taxon>
        <taxon>Pseudonocardiaceae</taxon>
        <taxon>Actinomycetospora</taxon>
    </lineage>
</organism>
<dbReference type="Proteomes" id="UP001300763">
    <property type="component" value="Unassembled WGS sequence"/>
</dbReference>
<protein>
    <recommendedName>
        <fullName evidence="3">3,4-dihydroxy-2-butanone-4-phosphate synthase</fullName>
        <ecNumber evidence="3">4.1.99.12</ecNumber>
    </recommendedName>
</protein>
<gene>
    <name evidence="6" type="ORF">PGB27_08895</name>
</gene>
<dbReference type="InterPro" id="IPR000422">
    <property type="entry name" value="DHBP_synthase_RibB"/>
</dbReference>
<dbReference type="InterPro" id="IPR017945">
    <property type="entry name" value="DHBP_synth_RibB-like_a/b_dom"/>
</dbReference>
<keyword evidence="7" id="KW-1185">Reference proteome</keyword>
<dbReference type="PANTHER" id="PTHR21327">
    <property type="entry name" value="GTP CYCLOHYDROLASE II-RELATED"/>
    <property type="match status" value="1"/>
</dbReference>
<dbReference type="PANTHER" id="PTHR21327:SF18">
    <property type="entry name" value="3,4-DIHYDROXY-2-BUTANONE 4-PHOSPHATE SYNTHASE"/>
    <property type="match status" value="1"/>
</dbReference>
<dbReference type="EMBL" id="JAQZAO010000003">
    <property type="protein sequence ID" value="MDD7965468.1"/>
    <property type="molecule type" value="Genomic_DNA"/>
</dbReference>
<evidence type="ECO:0000256" key="5">
    <source>
        <dbReference type="ARBA" id="ARBA00022723"/>
    </source>
</evidence>
<dbReference type="SUPFAM" id="SSF55821">
    <property type="entry name" value="YrdC/RibB"/>
    <property type="match status" value="1"/>
</dbReference>
<comment type="function">
    <text evidence="1">Catalyzes the conversion of D-ribulose 5-phosphate to formate and 3,4-dihydroxy-2-butanone 4-phosphate.</text>
</comment>
<dbReference type="Pfam" id="PF00926">
    <property type="entry name" value="DHBP_synthase"/>
    <property type="match status" value="1"/>
</dbReference>
<comment type="caution">
    <text evidence="6">The sequence shown here is derived from an EMBL/GenBank/DDBJ whole genome shotgun (WGS) entry which is preliminary data.</text>
</comment>
<reference evidence="6 7" key="1">
    <citation type="submission" date="2023-02" db="EMBL/GenBank/DDBJ databases">
        <title>Genome sequencing required for Actinomycetospora new species description.</title>
        <authorList>
            <person name="Saimee Y."/>
            <person name="Duangmal K."/>
        </authorList>
    </citation>
    <scope>NUCLEOTIDE SEQUENCE [LARGE SCALE GENOMIC DNA]</scope>
    <source>
        <strain evidence="6 7">DW7H6</strain>
    </source>
</reference>
<accession>A0ABT5SRK3</accession>
<keyword evidence="5" id="KW-0479">Metal-binding</keyword>
<evidence type="ECO:0000256" key="2">
    <source>
        <dbReference type="ARBA" id="ARBA00004904"/>
    </source>
</evidence>
<evidence type="ECO:0000256" key="1">
    <source>
        <dbReference type="ARBA" id="ARBA00002284"/>
    </source>
</evidence>
<keyword evidence="4" id="KW-0686">Riboflavin biosynthesis</keyword>
<evidence type="ECO:0000313" key="6">
    <source>
        <dbReference type="EMBL" id="MDD7965468.1"/>
    </source>
</evidence>
<dbReference type="Gene3D" id="3.90.870.10">
    <property type="entry name" value="DHBP synthase"/>
    <property type="match status" value="1"/>
</dbReference>
<dbReference type="RefSeq" id="WP_274200009.1">
    <property type="nucleotide sequence ID" value="NZ_JAQZAO010000003.1"/>
</dbReference>
<evidence type="ECO:0000313" key="7">
    <source>
        <dbReference type="Proteomes" id="UP001300763"/>
    </source>
</evidence>
<comment type="pathway">
    <text evidence="2">Cofactor biosynthesis; riboflavin biosynthesis; 2-hydroxy-3-oxobutyl phosphate from D-ribulose 5-phosphate: step 1/1.</text>
</comment>
<evidence type="ECO:0000256" key="3">
    <source>
        <dbReference type="ARBA" id="ARBA00012153"/>
    </source>
</evidence>
<dbReference type="EC" id="4.1.99.12" evidence="3"/>
<sequence>MPVQQLAATGAEVERAVRRLARGEGVVLVDDVRGVGELVFAAEHATTEMTAFAVRHGSGHLGVALTARACTELRLPPAAVQDDLPSSQRVSVDLVGRGTGISAADRAATIAALADPTHDPTRFTRPGHVVPYRVPSVSLPAHPTFAEAAQTLAVLAPALCPATAFTVLVSADRPAALANEAELRTFADEHDLALVTVSELLMPLPRSDAPTYLVDGPRCTDHRGDGLGSGW</sequence>
<name>A0ABT5SRK3_9PSEU</name>
<evidence type="ECO:0000256" key="4">
    <source>
        <dbReference type="ARBA" id="ARBA00022619"/>
    </source>
</evidence>